<dbReference type="SMART" id="SM01208">
    <property type="entry name" value="G5"/>
    <property type="match status" value="1"/>
</dbReference>
<organism evidence="4 5">
    <name type="scientific">Pontibacillus salicampi</name>
    <dbReference type="NCBI Taxonomy" id="1449801"/>
    <lineage>
        <taxon>Bacteria</taxon>
        <taxon>Bacillati</taxon>
        <taxon>Bacillota</taxon>
        <taxon>Bacilli</taxon>
        <taxon>Bacillales</taxon>
        <taxon>Bacillaceae</taxon>
        <taxon>Pontibacillus</taxon>
    </lineage>
</organism>
<proteinExistence type="predicted"/>
<dbReference type="InterPro" id="IPR016047">
    <property type="entry name" value="M23ase_b-sheet_dom"/>
</dbReference>
<comment type="caution">
    <text evidence="4">The sequence shown here is derived from an EMBL/GenBank/DDBJ whole genome shotgun (WGS) entry which is preliminary data.</text>
</comment>
<name>A0ABV6LU80_9BACI</name>
<evidence type="ECO:0000256" key="1">
    <source>
        <dbReference type="ARBA" id="ARBA00022729"/>
    </source>
</evidence>
<dbReference type="Gene3D" id="3.10.350.10">
    <property type="entry name" value="LysM domain"/>
    <property type="match status" value="1"/>
</dbReference>
<keyword evidence="1" id="KW-0732">Signal</keyword>
<sequence length="484" mass="53595">MKKKTTSNTSADTPTPNRTSFWKKVALTTCLGFGITFGSVYASNIENQIPTVYHVYVDGERVGTVDDEKTVQSYMDERLNRAQSNHKEVEVTLGEEVTFVPEKVFRPNTNNEQVMSSLDEMLSIKVDAVQIQVGNQVVGYAENEAEAKQAIENLKEQYVSKDVLSQLEEDSNTEKNIETGESTIVDVQLSEKVSYSNEIVTPDEVLTPKEIVQVFKKGTVEEKVHTVEEGEVLGEIASKYDLSTAELLDLNSDLKEDGIISIGQEVNVTDYTSYLDVIVVEEKKEETTIEYETEVKKSDDMYKGKEKVKQEGQDGKTETHYKITKKNGNVQKEEVVEEEVTKEPKKKIVVKGTKVIPSRGTGDFSWPAVGGVITSKQGMRWGSYHKGIDIAGVSDRTIKSTDNGTVTSAGDGSDGYGKKVEISHNNGYKTIYAHLSSITVKSGQTVQKGQKIGVMGTTGHSTGVHLHFEVYKNGNLQNPLDYVR</sequence>
<dbReference type="InterPro" id="IPR018392">
    <property type="entry name" value="LysM"/>
</dbReference>
<dbReference type="InterPro" id="IPR011098">
    <property type="entry name" value="G5_dom"/>
</dbReference>
<gene>
    <name evidence="4" type="ORF">ACFFGV_20585</name>
</gene>
<dbReference type="Gene3D" id="2.20.230.10">
    <property type="entry name" value="Resuscitation-promoting factor rpfb"/>
    <property type="match status" value="1"/>
</dbReference>
<feature type="domain" description="G5" evidence="2">
    <location>
        <begin position="274"/>
        <end position="355"/>
    </location>
</feature>
<dbReference type="Proteomes" id="UP001589836">
    <property type="component" value="Unassembled WGS sequence"/>
</dbReference>
<dbReference type="SMART" id="SM00257">
    <property type="entry name" value="LysM"/>
    <property type="match status" value="1"/>
</dbReference>
<dbReference type="InterPro" id="IPR036779">
    <property type="entry name" value="LysM_dom_sf"/>
</dbReference>
<accession>A0ABV6LU80</accession>
<dbReference type="PANTHER" id="PTHR21666">
    <property type="entry name" value="PEPTIDASE-RELATED"/>
    <property type="match status" value="1"/>
</dbReference>
<dbReference type="RefSeq" id="WP_377351904.1">
    <property type="nucleotide sequence ID" value="NZ_JBHLTP010000024.1"/>
</dbReference>
<dbReference type="SUPFAM" id="SSF54106">
    <property type="entry name" value="LysM domain"/>
    <property type="match status" value="1"/>
</dbReference>
<dbReference type="Pfam" id="PF01551">
    <property type="entry name" value="Peptidase_M23"/>
    <property type="match status" value="1"/>
</dbReference>
<dbReference type="Pfam" id="PF07501">
    <property type="entry name" value="G5"/>
    <property type="match status" value="1"/>
</dbReference>
<dbReference type="PROSITE" id="PS51109">
    <property type="entry name" value="G5"/>
    <property type="match status" value="1"/>
</dbReference>
<keyword evidence="5" id="KW-1185">Reference proteome</keyword>
<reference evidence="4 5" key="1">
    <citation type="submission" date="2024-09" db="EMBL/GenBank/DDBJ databases">
        <authorList>
            <person name="Sun Q."/>
            <person name="Mori K."/>
        </authorList>
    </citation>
    <scope>NUCLEOTIDE SEQUENCE [LARGE SCALE GENOMIC DNA]</scope>
    <source>
        <strain evidence="4 5">NCAIM B.02529</strain>
    </source>
</reference>
<dbReference type="PROSITE" id="PS51782">
    <property type="entry name" value="LYSM"/>
    <property type="match status" value="1"/>
</dbReference>
<dbReference type="SUPFAM" id="SSF51261">
    <property type="entry name" value="Duplicated hybrid motif"/>
    <property type="match status" value="1"/>
</dbReference>
<dbReference type="CDD" id="cd12797">
    <property type="entry name" value="M23_peptidase"/>
    <property type="match status" value="1"/>
</dbReference>
<dbReference type="PANTHER" id="PTHR21666:SF270">
    <property type="entry name" value="MUREIN HYDROLASE ACTIVATOR ENVC"/>
    <property type="match status" value="1"/>
</dbReference>
<feature type="domain" description="LysM" evidence="3">
    <location>
        <begin position="223"/>
        <end position="268"/>
    </location>
</feature>
<dbReference type="Gene3D" id="2.70.70.10">
    <property type="entry name" value="Glucose Permease (Domain IIA)"/>
    <property type="match status" value="1"/>
</dbReference>
<evidence type="ECO:0000259" key="3">
    <source>
        <dbReference type="PROSITE" id="PS51782"/>
    </source>
</evidence>
<dbReference type="EMBL" id="JBHLTP010000024">
    <property type="protein sequence ID" value="MFC0525975.1"/>
    <property type="molecule type" value="Genomic_DNA"/>
</dbReference>
<evidence type="ECO:0000313" key="5">
    <source>
        <dbReference type="Proteomes" id="UP001589836"/>
    </source>
</evidence>
<evidence type="ECO:0000259" key="2">
    <source>
        <dbReference type="PROSITE" id="PS51109"/>
    </source>
</evidence>
<dbReference type="Pfam" id="PF01476">
    <property type="entry name" value="LysM"/>
    <property type="match status" value="1"/>
</dbReference>
<dbReference type="InterPro" id="IPR050570">
    <property type="entry name" value="Cell_wall_metabolism_enzyme"/>
</dbReference>
<protein>
    <submittedName>
        <fullName evidence="4">Peptidoglycan DD-metalloendopeptidase family protein</fullName>
    </submittedName>
</protein>
<dbReference type="InterPro" id="IPR011055">
    <property type="entry name" value="Dup_hybrid_motif"/>
</dbReference>
<evidence type="ECO:0000313" key="4">
    <source>
        <dbReference type="EMBL" id="MFC0525975.1"/>
    </source>
</evidence>